<dbReference type="PANTHER" id="PTHR34039:SF1">
    <property type="entry name" value="UPF0102 PROTEIN YRAN"/>
    <property type="match status" value="1"/>
</dbReference>
<comment type="caution">
    <text evidence="2">The sequence shown here is derived from an EMBL/GenBank/DDBJ whole genome shotgun (WGS) entry which is preliminary data.</text>
</comment>
<protein>
    <submittedName>
        <fullName evidence="2">UPF0102 protein TTE1452</fullName>
    </submittedName>
</protein>
<dbReference type="EMBL" id="CASHTH010003295">
    <property type="protein sequence ID" value="CAI8043027.1"/>
    <property type="molecule type" value="Genomic_DNA"/>
</dbReference>
<keyword evidence="3" id="KW-1185">Reference proteome</keyword>
<dbReference type="SUPFAM" id="SSF52980">
    <property type="entry name" value="Restriction endonuclease-like"/>
    <property type="match status" value="1"/>
</dbReference>
<gene>
    <name evidence="2" type="ORF">GBAR_LOCUS23862</name>
</gene>
<proteinExistence type="inferred from homology"/>
<dbReference type="InterPro" id="IPR011335">
    <property type="entry name" value="Restrct_endonuc-II-like"/>
</dbReference>
<accession>A0AA35T958</accession>
<dbReference type="Gene3D" id="3.40.1350.10">
    <property type="match status" value="1"/>
</dbReference>
<organism evidence="2 3">
    <name type="scientific">Geodia barretti</name>
    <name type="common">Barrett's horny sponge</name>
    <dbReference type="NCBI Taxonomy" id="519541"/>
    <lineage>
        <taxon>Eukaryota</taxon>
        <taxon>Metazoa</taxon>
        <taxon>Porifera</taxon>
        <taxon>Demospongiae</taxon>
        <taxon>Heteroscleromorpha</taxon>
        <taxon>Tetractinellida</taxon>
        <taxon>Astrophorina</taxon>
        <taxon>Geodiidae</taxon>
        <taxon>Geodia</taxon>
    </lineage>
</organism>
<dbReference type="Pfam" id="PF02021">
    <property type="entry name" value="UPF0102"/>
    <property type="match status" value="1"/>
</dbReference>
<dbReference type="Proteomes" id="UP001174909">
    <property type="component" value="Unassembled WGS sequence"/>
</dbReference>
<dbReference type="AlphaFoldDB" id="A0AA35T958"/>
<evidence type="ECO:0000313" key="2">
    <source>
        <dbReference type="EMBL" id="CAI8043027.1"/>
    </source>
</evidence>
<dbReference type="InterPro" id="IPR011856">
    <property type="entry name" value="tRNA_endonuc-like_dom_sf"/>
</dbReference>
<evidence type="ECO:0000256" key="1">
    <source>
        <dbReference type="SAM" id="MobiDB-lite"/>
    </source>
</evidence>
<feature type="region of interest" description="Disordered" evidence="1">
    <location>
        <begin position="1"/>
        <end position="24"/>
    </location>
</feature>
<dbReference type="PANTHER" id="PTHR34039">
    <property type="entry name" value="UPF0102 PROTEIN YRAN"/>
    <property type="match status" value="1"/>
</dbReference>
<evidence type="ECO:0000313" key="3">
    <source>
        <dbReference type="Proteomes" id="UP001174909"/>
    </source>
</evidence>
<name>A0AA35T958_GEOBA</name>
<dbReference type="GO" id="GO:0003676">
    <property type="term" value="F:nucleic acid binding"/>
    <property type="evidence" value="ECO:0007669"/>
    <property type="project" value="InterPro"/>
</dbReference>
<dbReference type="InterPro" id="IPR003509">
    <property type="entry name" value="UPF0102_YraN-like"/>
</dbReference>
<dbReference type="GO" id="GO:0006281">
    <property type="term" value="P:DNA repair"/>
    <property type="evidence" value="ECO:0007669"/>
    <property type="project" value="UniProtKB-ARBA"/>
</dbReference>
<dbReference type="HAMAP" id="MF_00048">
    <property type="entry name" value="UPF0102"/>
    <property type="match status" value="1"/>
</dbReference>
<reference evidence="2" key="1">
    <citation type="submission" date="2023-03" db="EMBL/GenBank/DDBJ databases">
        <authorList>
            <person name="Steffen K."/>
            <person name="Cardenas P."/>
        </authorList>
    </citation>
    <scope>NUCLEOTIDE SEQUENCE</scope>
</reference>
<sequence length="236" mass="26740">MNGSERTPAPSRSDRQDRLNSVQKGRIGERHAAAYLRERGYHVVERNLRMRAGEIDLVACRGDRVVFVEVKAWSSFGASDLAAVVNGRKRSRIARAAAAFPGRQPALWPTAAPFRRPAAAYRAGTAAPGVGVRRRRRAAVTPSRRRRLGVLHRMGRAFPIAWRRSPVRRRPLGSALIREGLVQRPARRRPAVRDAYRAQARHAELRSKIGDRRYLERAIRYLAQILIDGPSRRPRR</sequence>